<evidence type="ECO:0000313" key="3">
    <source>
        <dbReference type="Proteomes" id="UP001415857"/>
    </source>
</evidence>
<comment type="caution">
    <text evidence="2">The sequence shown here is derived from an EMBL/GenBank/DDBJ whole genome shotgun (WGS) entry which is preliminary data.</text>
</comment>
<dbReference type="SUPFAM" id="SSF48371">
    <property type="entry name" value="ARM repeat"/>
    <property type="match status" value="1"/>
</dbReference>
<evidence type="ECO:0000259" key="1">
    <source>
        <dbReference type="Pfam" id="PF26522"/>
    </source>
</evidence>
<evidence type="ECO:0000313" key="2">
    <source>
        <dbReference type="EMBL" id="KAK9274623.1"/>
    </source>
</evidence>
<organism evidence="2 3">
    <name type="scientific">Liquidambar formosana</name>
    <name type="common">Formosan gum</name>
    <dbReference type="NCBI Taxonomy" id="63359"/>
    <lineage>
        <taxon>Eukaryota</taxon>
        <taxon>Viridiplantae</taxon>
        <taxon>Streptophyta</taxon>
        <taxon>Embryophyta</taxon>
        <taxon>Tracheophyta</taxon>
        <taxon>Spermatophyta</taxon>
        <taxon>Magnoliopsida</taxon>
        <taxon>eudicotyledons</taxon>
        <taxon>Gunneridae</taxon>
        <taxon>Pentapetalae</taxon>
        <taxon>Saxifragales</taxon>
        <taxon>Altingiaceae</taxon>
        <taxon>Liquidambar</taxon>
    </lineage>
</organism>
<accession>A0AAP0RBM8</accession>
<keyword evidence="3" id="KW-1185">Reference proteome</keyword>
<proteinExistence type="predicted"/>
<dbReference type="PANTHER" id="PTHR35918">
    <property type="entry name" value="OS06G0674800 PROTEIN"/>
    <property type="match status" value="1"/>
</dbReference>
<name>A0AAP0RBM8_LIQFO</name>
<sequence length="230" mass="25965">MKSSKQATENNRGISGHMFTLHQRLYHALNLGLRGYDEKERKWQCADIEIQRHVVRSISAFLDCISTQTLNHPLVKDSVADMVGALKGILQYKSETVFTMAANVVVKLINIFPSLIQQSHVIDLVHPLSSLLSFHQLQAAVSCATALDLILSNLSTKREKEVWEILKETKTVGHIVSNLQDFSSGTKPIEYFQEMASLLSKILWRWPSSRYPIWSDAKLINCVRGCPCEA</sequence>
<protein>
    <recommendedName>
        <fullName evidence="1">At1g04390 ARM repeat domain-containing protein</fullName>
    </recommendedName>
</protein>
<dbReference type="InterPro" id="IPR059007">
    <property type="entry name" value="ARM_At1g04390"/>
</dbReference>
<dbReference type="InterPro" id="IPR044953">
    <property type="entry name" value="At1g04390-like"/>
</dbReference>
<reference evidence="2 3" key="1">
    <citation type="journal article" date="2024" name="Plant J.">
        <title>Genome sequences and population genomics reveal climatic adaptation and genomic divergence between two closely related sweetgum species.</title>
        <authorList>
            <person name="Xu W.Q."/>
            <person name="Ren C.Q."/>
            <person name="Zhang X.Y."/>
            <person name="Comes H.P."/>
            <person name="Liu X.H."/>
            <person name="Li Y.G."/>
            <person name="Kettle C.J."/>
            <person name="Jalonen R."/>
            <person name="Gaisberger H."/>
            <person name="Ma Y.Z."/>
            <person name="Qiu Y.X."/>
        </authorList>
    </citation>
    <scope>NUCLEOTIDE SEQUENCE [LARGE SCALE GENOMIC DNA]</scope>
    <source>
        <strain evidence="2">Hangzhou</strain>
    </source>
</reference>
<dbReference type="AlphaFoldDB" id="A0AAP0RBM8"/>
<feature type="domain" description="At1g04390 ARM repeat" evidence="1">
    <location>
        <begin position="134"/>
        <end position="223"/>
    </location>
</feature>
<dbReference type="Pfam" id="PF26522">
    <property type="entry name" value="ARM_6"/>
    <property type="match status" value="1"/>
</dbReference>
<dbReference type="InterPro" id="IPR016024">
    <property type="entry name" value="ARM-type_fold"/>
</dbReference>
<dbReference type="EMBL" id="JBBPBK010000011">
    <property type="protein sequence ID" value="KAK9274623.1"/>
    <property type="molecule type" value="Genomic_DNA"/>
</dbReference>
<dbReference type="Proteomes" id="UP001415857">
    <property type="component" value="Unassembled WGS sequence"/>
</dbReference>
<gene>
    <name evidence="2" type="ORF">L1049_021873</name>
</gene>
<dbReference type="PANTHER" id="PTHR35918:SF1">
    <property type="entry name" value="BTB DOMAIN-CONTAINING PROTEIN"/>
    <property type="match status" value="1"/>
</dbReference>